<keyword evidence="2" id="KW-1185">Reference proteome</keyword>
<accession>A0AAD5Q5S6</accession>
<gene>
    <name evidence="1" type="ORF">P43SY_004123</name>
</gene>
<name>A0AAD5Q5S6_PYTIN</name>
<comment type="caution">
    <text evidence="1">The sequence shown here is derived from an EMBL/GenBank/DDBJ whole genome shotgun (WGS) entry which is preliminary data.</text>
</comment>
<protein>
    <submittedName>
        <fullName evidence="1">Uncharacterized protein</fullName>
    </submittedName>
</protein>
<reference evidence="1" key="1">
    <citation type="submission" date="2021-12" db="EMBL/GenBank/DDBJ databases">
        <title>Prjna785345.</title>
        <authorList>
            <person name="Rujirawat T."/>
            <person name="Krajaejun T."/>
        </authorList>
    </citation>
    <scope>NUCLEOTIDE SEQUENCE</scope>
    <source>
        <strain evidence="1">Pi057C3</strain>
    </source>
</reference>
<organism evidence="1 2">
    <name type="scientific">Pythium insidiosum</name>
    <name type="common">Pythiosis disease agent</name>
    <dbReference type="NCBI Taxonomy" id="114742"/>
    <lineage>
        <taxon>Eukaryota</taxon>
        <taxon>Sar</taxon>
        <taxon>Stramenopiles</taxon>
        <taxon>Oomycota</taxon>
        <taxon>Peronosporomycetes</taxon>
        <taxon>Pythiales</taxon>
        <taxon>Pythiaceae</taxon>
        <taxon>Pythium</taxon>
    </lineage>
</organism>
<dbReference type="Proteomes" id="UP001209570">
    <property type="component" value="Unassembled WGS sequence"/>
</dbReference>
<dbReference type="AlphaFoldDB" id="A0AAD5Q5S6"/>
<sequence length="322" mass="36512">MPEKTRDRKNWFPRFKSNWLGMFRSKQMFHCCECAVKDLDGAKYKGSEGKHCACGKDQWHMAKSVEEAEYNRRMEISKALGGMRYDDAVEHLRRIGASEYNYRRFRCSSDDSCASTVSMTCDDHGNEAYHDHQTAGHYIKEETVEFPAEPVREGMFTRELKLSLGTTLRSGYDQLGPDVGAPHGSPTYAGHQTYTPLGVDMLETSAPYEHFVPSHLADEETFSDLLHDIWDEESRGCQQPTAYQYASKPAVAPSMGMRSQFSFPPLSTQTRRFDGADLEPEYFAYEREEAAYAGRPYHHPGFGTHTPQFMAPVISASFPSAM</sequence>
<dbReference type="EMBL" id="JAKCXM010000206">
    <property type="protein sequence ID" value="KAJ0398706.1"/>
    <property type="molecule type" value="Genomic_DNA"/>
</dbReference>
<proteinExistence type="predicted"/>
<evidence type="ECO:0000313" key="1">
    <source>
        <dbReference type="EMBL" id="KAJ0398706.1"/>
    </source>
</evidence>
<evidence type="ECO:0000313" key="2">
    <source>
        <dbReference type="Proteomes" id="UP001209570"/>
    </source>
</evidence>